<proteinExistence type="predicted"/>
<protein>
    <recommendedName>
        <fullName evidence="2">GerMN domain-containing protein</fullName>
    </recommendedName>
</protein>
<dbReference type="KEGG" id="ari:UM93_04895"/>
<gene>
    <name evidence="3" type="ORF">UM93_04895</name>
</gene>
<evidence type="ECO:0000313" key="4">
    <source>
        <dbReference type="Proteomes" id="UP000061839"/>
    </source>
</evidence>
<keyword evidence="1" id="KW-0732">Signal</keyword>
<evidence type="ECO:0000256" key="1">
    <source>
        <dbReference type="SAM" id="SignalP"/>
    </source>
</evidence>
<evidence type="ECO:0000313" key="3">
    <source>
        <dbReference type="EMBL" id="AJT41015.1"/>
    </source>
</evidence>
<reference evidence="3 4" key="1">
    <citation type="journal article" date="2015" name="Genome Announc.">
        <title>Complete Genome Sequencing of Protease-Producing Novel Arthrobacter sp. Strain IHBB 11108 Using PacBio Single-Molecule Real-Time Sequencing Technology.</title>
        <authorList>
            <person name="Kiran S."/>
            <person name="Swarnkar M.K."/>
            <person name="Pal M."/>
            <person name="Thakur R."/>
            <person name="Tewari R."/>
            <person name="Singh A.K."/>
            <person name="Gulati A."/>
        </authorList>
    </citation>
    <scope>NUCLEOTIDE SEQUENCE [LARGE SCALE GENOMIC DNA]</scope>
    <source>
        <strain evidence="3 4">IHBB 11108</strain>
    </source>
</reference>
<dbReference type="STRING" id="1618207.UM93_04895"/>
<feature type="domain" description="GerMN" evidence="2">
    <location>
        <begin position="87"/>
        <end position="184"/>
    </location>
</feature>
<dbReference type="AlphaFoldDB" id="A0A0D4BY26"/>
<evidence type="ECO:0000259" key="2">
    <source>
        <dbReference type="SMART" id="SM00909"/>
    </source>
</evidence>
<dbReference type="SMART" id="SM00909">
    <property type="entry name" value="Germane"/>
    <property type="match status" value="1"/>
</dbReference>
<dbReference type="Pfam" id="PF10648">
    <property type="entry name" value="Gmad2"/>
    <property type="match status" value="1"/>
</dbReference>
<dbReference type="PATRIC" id="fig|1618207.4.peg.996"/>
<accession>A0A0D4BY26</accession>
<dbReference type="Pfam" id="PF10646">
    <property type="entry name" value="Germane"/>
    <property type="match status" value="1"/>
</dbReference>
<dbReference type="Proteomes" id="UP000061839">
    <property type="component" value="Chromosome"/>
</dbReference>
<dbReference type="HOGENOM" id="CLU_057058_0_0_11"/>
<feature type="chain" id="PRO_5038642110" description="GerMN domain-containing protein" evidence="1">
    <location>
        <begin position="21"/>
        <end position="301"/>
    </location>
</feature>
<sequence length="301" mass="31615">MGWTALLLALSAVLAFTACTNGQSSTQASNLPTNVSAEAGSLGSAPLETAAAAQGNLQVPVYWIGRTKTKAALYREFLPLESGADPIQTAVQLMTSSKPLDPDYSSPWSKPSKFAASLSDKNVITVDLSADAFSKSIDNTTAQLAIQELVYTVTGAAANAGLVDSNQVVQVSILVDGHTDFMAFDQVKLDRPISRDATVQAPIWVISPQQGAVFNSGVITVTGLASVNLSKLNWLIQRIEPGGGRQSYQSGSTALQKTTKQGNFSFSISPPPGNYELVVFHADSSASASQADPDSKAFSVR</sequence>
<feature type="signal peptide" evidence="1">
    <location>
        <begin position="1"/>
        <end position="20"/>
    </location>
</feature>
<name>A0A0D4BY26_9MICC</name>
<keyword evidence="4" id="KW-1185">Reference proteome</keyword>
<dbReference type="InterPro" id="IPR018911">
    <property type="entry name" value="Gmad2_Ig-like_dom"/>
</dbReference>
<organism evidence="3 4">
    <name type="scientific">Psychromicrobium lacuslunae</name>
    <dbReference type="NCBI Taxonomy" id="1618207"/>
    <lineage>
        <taxon>Bacteria</taxon>
        <taxon>Bacillati</taxon>
        <taxon>Actinomycetota</taxon>
        <taxon>Actinomycetes</taxon>
        <taxon>Micrococcales</taxon>
        <taxon>Micrococcaceae</taxon>
        <taxon>Psychromicrobium</taxon>
    </lineage>
</organism>
<dbReference type="EMBL" id="CP011005">
    <property type="protein sequence ID" value="AJT41015.1"/>
    <property type="molecule type" value="Genomic_DNA"/>
</dbReference>
<dbReference type="InterPro" id="IPR019606">
    <property type="entry name" value="GerMN"/>
</dbReference>